<reference evidence="1 2" key="1">
    <citation type="journal article" date="2023" name="Insect Mol. Biol.">
        <title>Genome sequencing provides insights into the evolution of gene families encoding plant cell wall-degrading enzymes in longhorned beetles.</title>
        <authorList>
            <person name="Shin N.R."/>
            <person name="Okamura Y."/>
            <person name="Kirsch R."/>
            <person name="Pauchet Y."/>
        </authorList>
    </citation>
    <scope>NUCLEOTIDE SEQUENCE [LARGE SCALE GENOMIC DNA]</scope>
    <source>
        <strain evidence="1">EAD_L_NR</strain>
    </source>
</reference>
<dbReference type="EMBL" id="JANEYG010000029">
    <property type="protein sequence ID" value="KAJ8917918.1"/>
    <property type="molecule type" value="Genomic_DNA"/>
</dbReference>
<evidence type="ECO:0000313" key="2">
    <source>
        <dbReference type="Proteomes" id="UP001159042"/>
    </source>
</evidence>
<protein>
    <submittedName>
        <fullName evidence="1">Uncharacterized protein</fullName>
    </submittedName>
</protein>
<comment type="caution">
    <text evidence="1">The sequence shown here is derived from an EMBL/GenBank/DDBJ whole genome shotgun (WGS) entry which is preliminary data.</text>
</comment>
<accession>A0AAV8VUF1</accession>
<evidence type="ECO:0000313" key="1">
    <source>
        <dbReference type="EMBL" id="KAJ8917918.1"/>
    </source>
</evidence>
<dbReference type="Proteomes" id="UP001159042">
    <property type="component" value="Unassembled WGS sequence"/>
</dbReference>
<proteinExistence type="predicted"/>
<gene>
    <name evidence="1" type="ORF">NQ315_002611</name>
</gene>
<organism evidence="1 2">
    <name type="scientific">Exocentrus adspersus</name>
    <dbReference type="NCBI Taxonomy" id="1586481"/>
    <lineage>
        <taxon>Eukaryota</taxon>
        <taxon>Metazoa</taxon>
        <taxon>Ecdysozoa</taxon>
        <taxon>Arthropoda</taxon>
        <taxon>Hexapoda</taxon>
        <taxon>Insecta</taxon>
        <taxon>Pterygota</taxon>
        <taxon>Neoptera</taxon>
        <taxon>Endopterygota</taxon>
        <taxon>Coleoptera</taxon>
        <taxon>Polyphaga</taxon>
        <taxon>Cucujiformia</taxon>
        <taxon>Chrysomeloidea</taxon>
        <taxon>Cerambycidae</taxon>
        <taxon>Lamiinae</taxon>
        <taxon>Acanthocinini</taxon>
        <taxon>Exocentrus</taxon>
    </lineage>
</organism>
<name>A0AAV8VUF1_9CUCU</name>
<sequence length="71" mass="7622">MARDNVELFKNKIEDYDGADGYESKSPKVKIIAASGDNIIAVANPALAMSTVIVPSVAHLTEARKNSCEKD</sequence>
<dbReference type="AlphaFoldDB" id="A0AAV8VUF1"/>
<keyword evidence="2" id="KW-1185">Reference proteome</keyword>